<dbReference type="GO" id="GO:0015416">
    <property type="term" value="F:ABC-type phosphonate transporter activity"/>
    <property type="evidence" value="ECO:0007669"/>
    <property type="project" value="InterPro"/>
</dbReference>
<evidence type="ECO:0000256" key="4">
    <source>
        <dbReference type="ARBA" id="ARBA00022692"/>
    </source>
</evidence>
<reference evidence="9 10" key="3">
    <citation type="journal article" date="2019" name="Int. J. Syst. Evol. Microbiol.">
        <title>Nitrosopumilus adriaticus sp. nov. and Nitrosopumilus piranensis sp. nov., two ammonia-oxidizing archaea from the Adriatic Sea and members of the class Nitrososphaeria.</title>
        <authorList>
            <person name="Bayer B."/>
            <person name="Vojvoda J."/>
            <person name="Reinthaler T."/>
            <person name="Reyes C."/>
            <person name="Pinto M."/>
            <person name="Herndl G.J."/>
        </authorList>
    </citation>
    <scope>NUCLEOTIDE SEQUENCE [LARGE SCALE GENOMIC DNA]</scope>
    <source>
        <strain evidence="9 10">D3C</strain>
    </source>
</reference>
<dbReference type="CDD" id="cd06261">
    <property type="entry name" value="TM_PBP2"/>
    <property type="match status" value="1"/>
</dbReference>
<keyword evidence="3" id="KW-1003">Cell membrane</keyword>
<keyword evidence="2 7" id="KW-0813">Transport</keyword>
<dbReference type="Gene3D" id="1.10.3720.10">
    <property type="entry name" value="MetI-like"/>
    <property type="match status" value="1"/>
</dbReference>
<dbReference type="OrthoDB" id="338493at2157"/>
<dbReference type="InterPro" id="IPR035906">
    <property type="entry name" value="MetI-like_sf"/>
</dbReference>
<dbReference type="NCBIfam" id="TIGR01097">
    <property type="entry name" value="PhnE"/>
    <property type="match status" value="1"/>
</dbReference>
<sequence length="259" mass="28300">MIQSSPYSIRSTKTFAIVLVTIAVFFWAFSAIEFTPQKVIEGIPPLFDFLYHLYPPDVTVAPTLLESAVETIQMVLVGTLLGTILALPIAAMASSNIAPKPLVAVARTYLMVIRTVPSLVWALIFVIVVGLGPFAGVLALTFYTLGYLGKLYYEAIESIDMDSVEGVVAVGANGTQIFSHAILPQVLPHLVNNFFFMIEYNIRHAAILGFVGAGGIGFYIFLYLQSFSFDKVAMALLVLLGLVIGFDRLSLEVRKKLIQ</sequence>
<reference evidence="10" key="1">
    <citation type="submission" date="2015-02" db="EMBL/GenBank/DDBJ databases">
        <title>Characterization of two novel Thaumarchaeota isolated from the Northern Adriatic Sea.</title>
        <authorList>
            <person name="Bayer B."/>
            <person name="Vojvoda J."/>
            <person name="Offre P."/>
            <person name="Srivastava A."/>
            <person name="Elisabeth N."/>
            <person name="Garcia J.A.L."/>
            <person name="Schleper C."/>
            <person name="Herndl G.J."/>
        </authorList>
    </citation>
    <scope>NUCLEOTIDE SEQUENCE [LARGE SCALE GENOMIC DNA]</scope>
    <source>
        <strain evidence="10">D3C</strain>
    </source>
</reference>
<feature type="transmembrane region" description="Helical" evidence="7">
    <location>
        <begin position="205"/>
        <end position="226"/>
    </location>
</feature>
<evidence type="ECO:0000256" key="5">
    <source>
        <dbReference type="ARBA" id="ARBA00022989"/>
    </source>
</evidence>
<dbReference type="InterPro" id="IPR000515">
    <property type="entry name" value="MetI-like"/>
</dbReference>
<dbReference type="GeneID" id="41599715"/>
<keyword evidence="10" id="KW-1185">Reference proteome</keyword>
<evidence type="ECO:0000256" key="7">
    <source>
        <dbReference type="RuleBase" id="RU363032"/>
    </source>
</evidence>
<protein>
    <submittedName>
        <fullName evidence="9">Putative phosphite transport system permease protein HtxC</fullName>
    </submittedName>
</protein>
<dbReference type="EMBL" id="CP010868">
    <property type="protein sequence ID" value="AJM91770.1"/>
    <property type="molecule type" value="Genomic_DNA"/>
</dbReference>
<organism evidence="9 10">
    <name type="scientific">Nitrosopumilus piranensis</name>
    <dbReference type="NCBI Taxonomy" id="1582439"/>
    <lineage>
        <taxon>Archaea</taxon>
        <taxon>Nitrososphaerota</taxon>
        <taxon>Nitrososphaeria</taxon>
        <taxon>Nitrosopumilales</taxon>
        <taxon>Nitrosopumilaceae</taxon>
        <taxon>Nitrosopumilus</taxon>
    </lineage>
</organism>
<gene>
    <name evidence="9" type="ORF">NPIRD3C_0556</name>
</gene>
<evidence type="ECO:0000256" key="1">
    <source>
        <dbReference type="ARBA" id="ARBA00004651"/>
    </source>
</evidence>
<evidence type="ECO:0000259" key="8">
    <source>
        <dbReference type="PROSITE" id="PS50928"/>
    </source>
</evidence>
<feature type="transmembrane region" description="Helical" evidence="7">
    <location>
        <begin position="232"/>
        <end position="251"/>
    </location>
</feature>
<dbReference type="RefSeq" id="WP_148702734.1">
    <property type="nucleotide sequence ID" value="NZ_CP010868.1"/>
</dbReference>
<evidence type="ECO:0000256" key="3">
    <source>
        <dbReference type="ARBA" id="ARBA00022475"/>
    </source>
</evidence>
<evidence type="ECO:0000313" key="9">
    <source>
        <dbReference type="EMBL" id="AJM91770.1"/>
    </source>
</evidence>
<evidence type="ECO:0000313" key="10">
    <source>
        <dbReference type="Proteomes" id="UP000032027"/>
    </source>
</evidence>
<name>A0A0C5BXR4_9ARCH</name>
<dbReference type="Proteomes" id="UP000032027">
    <property type="component" value="Chromosome"/>
</dbReference>
<dbReference type="SUPFAM" id="SSF161098">
    <property type="entry name" value="MetI-like"/>
    <property type="match status" value="1"/>
</dbReference>
<dbReference type="InterPro" id="IPR005769">
    <property type="entry name" value="PhnE/PtxC"/>
</dbReference>
<keyword evidence="4 7" id="KW-0812">Transmembrane</keyword>
<feature type="transmembrane region" description="Helical" evidence="7">
    <location>
        <begin position="177"/>
        <end position="198"/>
    </location>
</feature>
<dbReference type="KEGG" id="nid:NPIRD3C_0556"/>
<feature type="transmembrane region" description="Helical" evidence="7">
    <location>
        <begin position="72"/>
        <end position="98"/>
    </location>
</feature>
<proteinExistence type="inferred from homology"/>
<dbReference type="PATRIC" id="fig|1582439.9.peg.564"/>
<dbReference type="PANTHER" id="PTHR30043">
    <property type="entry name" value="PHOSPHONATES TRANSPORT SYSTEM PERMEASE PROTEIN"/>
    <property type="match status" value="1"/>
</dbReference>
<feature type="transmembrane region" description="Helical" evidence="7">
    <location>
        <begin position="119"/>
        <end position="143"/>
    </location>
</feature>
<dbReference type="STRING" id="1582439.NPIRD3C_0556"/>
<dbReference type="GO" id="GO:0005886">
    <property type="term" value="C:plasma membrane"/>
    <property type="evidence" value="ECO:0007669"/>
    <property type="project" value="UniProtKB-SubCell"/>
</dbReference>
<comment type="similarity">
    <text evidence="7">Belongs to the binding-protein-dependent transport system permease family.</text>
</comment>
<dbReference type="AlphaFoldDB" id="A0A0C5BXR4"/>
<dbReference type="Pfam" id="PF00528">
    <property type="entry name" value="BPD_transp_1"/>
    <property type="match status" value="1"/>
</dbReference>
<accession>A0A0C5BXR4</accession>
<dbReference type="PANTHER" id="PTHR30043:SF1">
    <property type="entry name" value="ABC TRANSPORT SYSTEM PERMEASE PROTEIN P69"/>
    <property type="match status" value="1"/>
</dbReference>
<evidence type="ECO:0000256" key="6">
    <source>
        <dbReference type="ARBA" id="ARBA00023136"/>
    </source>
</evidence>
<comment type="subcellular location">
    <subcellularLocation>
        <location evidence="1 7">Cell membrane</location>
        <topology evidence="1 7">Multi-pass membrane protein</topology>
    </subcellularLocation>
</comment>
<keyword evidence="5 7" id="KW-1133">Transmembrane helix</keyword>
<keyword evidence="6 7" id="KW-0472">Membrane</keyword>
<feature type="transmembrane region" description="Helical" evidence="7">
    <location>
        <begin position="12"/>
        <end position="32"/>
    </location>
</feature>
<evidence type="ECO:0000256" key="2">
    <source>
        <dbReference type="ARBA" id="ARBA00022448"/>
    </source>
</evidence>
<dbReference type="HOGENOM" id="CLU_064254_1_1_2"/>
<reference evidence="9 10" key="2">
    <citation type="journal article" date="2016" name="ISME J.">
        <title>Physiological and genomic characterization of two novel marine thaumarchaeal strains indicates niche differentiation.</title>
        <authorList>
            <person name="Bayer B."/>
            <person name="Vojvoda J."/>
            <person name="Offre P."/>
            <person name="Alves R.J."/>
            <person name="Elisabeth N.H."/>
            <person name="Garcia J.A."/>
            <person name="Volland J.M."/>
            <person name="Srivastava A."/>
            <person name="Schleper C."/>
            <person name="Herndl G.J."/>
        </authorList>
    </citation>
    <scope>NUCLEOTIDE SEQUENCE [LARGE SCALE GENOMIC DNA]</scope>
    <source>
        <strain evidence="9 10">D3C</strain>
    </source>
</reference>
<feature type="domain" description="ABC transmembrane type-1" evidence="8">
    <location>
        <begin position="68"/>
        <end position="250"/>
    </location>
</feature>
<dbReference type="PROSITE" id="PS50928">
    <property type="entry name" value="ABC_TM1"/>
    <property type="match status" value="1"/>
</dbReference>